<dbReference type="PROSITE" id="PS50297">
    <property type="entry name" value="ANK_REP_REGION"/>
    <property type="match status" value="4"/>
</dbReference>
<dbReference type="SMART" id="SM00248">
    <property type="entry name" value="ANK"/>
    <property type="match status" value="7"/>
</dbReference>
<dbReference type="PANTHER" id="PTHR24123:SF33">
    <property type="entry name" value="PROTEIN HOS4"/>
    <property type="match status" value="1"/>
</dbReference>
<evidence type="ECO:0000256" key="4">
    <source>
        <dbReference type="SAM" id="MobiDB-lite"/>
    </source>
</evidence>
<dbReference type="Gene3D" id="1.25.40.20">
    <property type="entry name" value="Ankyrin repeat-containing domain"/>
    <property type="match status" value="3"/>
</dbReference>
<proteinExistence type="predicted"/>
<feature type="repeat" description="ANK" evidence="3">
    <location>
        <begin position="43"/>
        <end position="75"/>
    </location>
</feature>
<evidence type="ECO:0000256" key="3">
    <source>
        <dbReference type="PROSITE-ProRule" id="PRU00023"/>
    </source>
</evidence>
<dbReference type="AlphaFoldDB" id="A0A9W9QJ44"/>
<evidence type="ECO:0000313" key="5">
    <source>
        <dbReference type="EMBL" id="KAJ5338911.1"/>
    </source>
</evidence>
<dbReference type="Pfam" id="PF00023">
    <property type="entry name" value="Ank"/>
    <property type="match status" value="1"/>
</dbReference>
<reference evidence="5" key="2">
    <citation type="journal article" date="2023" name="IMA Fungus">
        <title>Comparative genomic study of the Penicillium genus elucidates a diverse pangenome and 15 lateral gene transfer events.</title>
        <authorList>
            <person name="Petersen C."/>
            <person name="Sorensen T."/>
            <person name="Nielsen M.R."/>
            <person name="Sondergaard T.E."/>
            <person name="Sorensen J.L."/>
            <person name="Fitzpatrick D.A."/>
            <person name="Frisvad J.C."/>
            <person name="Nielsen K.L."/>
        </authorList>
    </citation>
    <scope>NUCLEOTIDE SEQUENCE</scope>
    <source>
        <strain evidence="5">IBT 35673</strain>
    </source>
</reference>
<evidence type="ECO:0000256" key="2">
    <source>
        <dbReference type="ARBA" id="ARBA00023043"/>
    </source>
</evidence>
<feature type="repeat" description="ANK" evidence="3">
    <location>
        <begin position="10"/>
        <end position="42"/>
    </location>
</feature>
<dbReference type="PANTHER" id="PTHR24123">
    <property type="entry name" value="ANKYRIN REPEAT-CONTAINING"/>
    <property type="match status" value="1"/>
</dbReference>
<feature type="repeat" description="ANK" evidence="3">
    <location>
        <begin position="142"/>
        <end position="169"/>
    </location>
</feature>
<comment type="caution">
    <text evidence="5">The sequence shown here is derived from an EMBL/GenBank/DDBJ whole genome shotgun (WGS) entry which is preliminary data.</text>
</comment>
<evidence type="ECO:0000256" key="1">
    <source>
        <dbReference type="ARBA" id="ARBA00022737"/>
    </source>
</evidence>
<evidence type="ECO:0000313" key="6">
    <source>
        <dbReference type="Proteomes" id="UP001147695"/>
    </source>
</evidence>
<sequence>MATSKSKDSESVDSIILAADQGQLDLVTALLDQGVDPNTVDEIGTSALHNAAKQGHWEIVRLLLEKKALPHVRDGNNATPIFLAAKGGHTQIVRLLLECGRHMSDMSELESTRLVKVATLYGHAETVQLLLDFHAPTLAANGNETALHLAAMKGHHDVCDVLLKHDKNLTRSFWERITGPSLQVYSKDYDGHIPFHYAVTKRHEKTIQVFLSNYPDLLAACDKVKIPFFFNPVTAGKIDIVRIFLENGVDIELKGRDGQGALHNAITTDRRGWVEGTKEMIHLLLEHGASVDAKDKYGCTPETFTNDPKVRMLLRNQAAVRSKDGLTSSTPKVSAPPPEYRE</sequence>
<dbReference type="Pfam" id="PF12796">
    <property type="entry name" value="Ank_2"/>
    <property type="match status" value="2"/>
</dbReference>
<gene>
    <name evidence="5" type="ORF">N7452_005639</name>
</gene>
<feature type="region of interest" description="Disordered" evidence="4">
    <location>
        <begin position="321"/>
        <end position="342"/>
    </location>
</feature>
<protein>
    <submittedName>
        <fullName evidence="5">Uncharacterized protein</fullName>
    </submittedName>
</protein>
<dbReference type="Proteomes" id="UP001147695">
    <property type="component" value="Unassembled WGS sequence"/>
</dbReference>
<reference evidence="5" key="1">
    <citation type="submission" date="2022-12" db="EMBL/GenBank/DDBJ databases">
        <authorList>
            <person name="Petersen C."/>
        </authorList>
    </citation>
    <scope>NUCLEOTIDE SEQUENCE</scope>
    <source>
        <strain evidence="5">IBT 35673</strain>
    </source>
</reference>
<dbReference type="InterPro" id="IPR036770">
    <property type="entry name" value="Ankyrin_rpt-contain_sf"/>
</dbReference>
<feature type="repeat" description="ANK" evidence="3">
    <location>
        <begin position="257"/>
        <end position="296"/>
    </location>
</feature>
<organism evidence="5 6">
    <name type="scientific">Penicillium brevicompactum</name>
    <dbReference type="NCBI Taxonomy" id="5074"/>
    <lineage>
        <taxon>Eukaryota</taxon>
        <taxon>Fungi</taxon>
        <taxon>Dikarya</taxon>
        <taxon>Ascomycota</taxon>
        <taxon>Pezizomycotina</taxon>
        <taxon>Eurotiomycetes</taxon>
        <taxon>Eurotiomycetidae</taxon>
        <taxon>Eurotiales</taxon>
        <taxon>Aspergillaceae</taxon>
        <taxon>Penicillium</taxon>
    </lineage>
</organism>
<dbReference type="SUPFAM" id="SSF48403">
    <property type="entry name" value="Ankyrin repeat"/>
    <property type="match status" value="1"/>
</dbReference>
<dbReference type="InterPro" id="IPR051165">
    <property type="entry name" value="Multifunctional_ANK_Repeat"/>
</dbReference>
<dbReference type="PROSITE" id="PS50088">
    <property type="entry name" value="ANK_REPEAT"/>
    <property type="match status" value="5"/>
</dbReference>
<name>A0A9W9QJ44_PENBR</name>
<dbReference type="InterPro" id="IPR002110">
    <property type="entry name" value="Ankyrin_rpt"/>
</dbReference>
<feature type="repeat" description="ANK" evidence="3">
    <location>
        <begin position="76"/>
        <end position="108"/>
    </location>
</feature>
<accession>A0A9W9QJ44</accession>
<dbReference type="PRINTS" id="PR01415">
    <property type="entry name" value="ANKYRIN"/>
</dbReference>
<dbReference type="EMBL" id="JAPZBQ010000003">
    <property type="protein sequence ID" value="KAJ5338911.1"/>
    <property type="molecule type" value="Genomic_DNA"/>
</dbReference>
<keyword evidence="1" id="KW-0677">Repeat</keyword>
<keyword evidence="2 3" id="KW-0040">ANK repeat</keyword>